<dbReference type="InterPro" id="IPR051270">
    <property type="entry name" value="Tyrosine-tRNA_ligase_regulator"/>
</dbReference>
<evidence type="ECO:0000313" key="5">
    <source>
        <dbReference type="EMBL" id="GGZ20971.1"/>
    </source>
</evidence>
<dbReference type="NCBIfam" id="TIGR02222">
    <property type="entry name" value="chap_CsaA"/>
    <property type="match status" value="1"/>
</dbReference>
<dbReference type="GO" id="GO:0000049">
    <property type="term" value="F:tRNA binding"/>
    <property type="evidence" value="ECO:0007669"/>
    <property type="project" value="UniProtKB-UniRule"/>
</dbReference>
<dbReference type="EMBL" id="BMWX01000002">
    <property type="protein sequence ID" value="GGZ20971.1"/>
    <property type="molecule type" value="Genomic_DNA"/>
</dbReference>
<dbReference type="RefSeq" id="WP_026235559.1">
    <property type="nucleotide sequence ID" value="NZ_BMWX01000002.1"/>
</dbReference>
<name>A0A918ULT5_9BACT</name>
<protein>
    <submittedName>
        <fullName evidence="5">Molecular chaperone CsaA</fullName>
    </submittedName>
</protein>
<feature type="domain" description="TRNA-binding" evidence="4">
    <location>
        <begin position="8"/>
        <end position="111"/>
    </location>
</feature>
<dbReference type="PANTHER" id="PTHR11586:SF37">
    <property type="entry name" value="TRNA-BINDING DOMAIN-CONTAINING PROTEIN"/>
    <property type="match status" value="1"/>
</dbReference>
<organism evidence="5 6">
    <name type="scientific">Echinicola pacifica</name>
    <dbReference type="NCBI Taxonomy" id="346377"/>
    <lineage>
        <taxon>Bacteria</taxon>
        <taxon>Pseudomonadati</taxon>
        <taxon>Bacteroidota</taxon>
        <taxon>Cytophagia</taxon>
        <taxon>Cytophagales</taxon>
        <taxon>Cyclobacteriaceae</taxon>
        <taxon>Echinicola</taxon>
    </lineage>
</organism>
<dbReference type="AlphaFoldDB" id="A0A918ULT5"/>
<dbReference type="Proteomes" id="UP000619457">
    <property type="component" value="Unassembled WGS sequence"/>
</dbReference>
<comment type="caution">
    <text evidence="5">The sequence shown here is derived from an EMBL/GenBank/DDBJ whole genome shotgun (WGS) entry which is preliminary data.</text>
</comment>
<dbReference type="InterPro" id="IPR012340">
    <property type="entry name" value="NA-bd_OB-fold"/>
</dbReference>
<gene>
    <name evidence="5" type="primary">csaA</name>
    <name evidence="5" type="ORF">GCM10007049_11990</name>
</gene>
<keyword evidence="1 3" id="KW-0820">tRNA-binding</keyword>
<evidence type="ECO:0000256" key="3">
    <source>
        <dbReference type="PROSITE-ProRule" id="PRU00209"/>
    </source>
</evidence>
<dbReference type="NCBIfam" id="NF007495">
    <property type="entry name" value="PRK10089.1-4"/>
    <property type="match status" value="1"/>
</dbReference>
<dbReference type="Pfam" id="PF01588">
    <property type="entry name" value="tRNA_bind"/>
    <property type="match status" value="1"/>
</dbReference>
<dbReference type="PANTHER" id="PTHR11586">
    <property type="entry name" value="TRNA-AMINOACYLATION COFACTOR ARC1 FAMILY MEMBER"/>
    <property type="match status" value="1"/>
</dbReference>
<accession>A0A918ULT5</accession>
<dbReference type="CDD" id="cd02798">
    <property type="entry name" value="tRNA_bind_CsaA"/>
    <property type="match status" value="1"/>
</dbReference>
<dbReference type="NCBIfam" id="NF007494">
    <property type="entry name" value="PRK10089.1-3"/>
    <property type="match status" value="1"/>
</dbReference>
<proteinExistence type="predicted"/>
<keyword evidence="2 3" id="KW-0694">RNA-binding</keyword>
<evidence type="ECO:0000259" key="4">
    <source>
        <dbReference type="PROSITE" id="PS50886"/>
    </source>
</evidence>
<evidence type="ECO:0000256" key="1">
    <source>
        <dbReference type="ARBA" id="ARBA00022555"/>
    </source>
</evidence>
<dbReference type="InterPro" id="IPR002547">
    <property type="entry name" value="tRNA-bd_dom"/>
</dbReference>
<reference evidence="5" key="1">
    <citation type="journal article" date="2014" name="Int. J. Syst. Evol. Microbiol.">
        <title>Complete genome sequence of Corynebacterium casei LMG S-19264T (=DSM 44701T), isolated from a smear-ripened cheese.</title>
        <authorList>
            <consortium name="US DOE Joint Genome Institute (JGI-PGF)"/>
            <person name="Walter F."/>
            <person name="Albersmeier A."/>
            <person name="Kalinowski J."/>
            <person name="Ruckert C."/>
        </authorList>
    </citation>
    <scope>NUCLEOTIDE SEQUENCE</scope>
    <source>
        <strain evidence="5">KCTC 12368</strain>
    </source>
</reference>
<dbReference type="Gene3D" id="2.40.50.140">
    <property type="entry name" value="Nucleic acid-binding proteins"/>
    <property type="match status" value="1"/>
</dbReference>
<keyword evidence="6" id="KW-1185">Reference proteome</keyword>
<reference evidence="5" key="2">
    <citation type="submission" date="2020-09" db="EMBL/GenBank/DDBJ databases">
        <authorList>
            <person name="Sun Q."/>
            <person name="Kim S."/>
        </authorList>
    </citation>
    <scope>NUCLEOTIDE SEQUENCE</scope>
    <source>
        <strain evidence="5">KCTC 12368</strain>
    </source>
</reference>
<sequence length="111" mass="12214">MQMIQFSDFQKVEIRIGTIIKAEIFQEAKKPAYKLEVDLGEIGIKKSSAQITENYDLASLVGKQVLCICNFPPKQIANIMSEVLVTGFYDSSGNVALATVDLPVPNGSKLY</sequence>
<dbReference type="FunFam" id="2.40.50.140:FF:000165">
    <property type="entry name" value="Chaperone CsaA"/>
    <property type="match status" value="1"/>
</dbReference>
<evidence type="ECO:0000313" key="6">
    <source>
        <dbReference type="Proteomes" id="UP000619457"/>
    </source>
</evidence>
<evidence type="ECO:0000256" key="2">
    <source>
        <dbReference type="ARBA" id="ARBA00022884"/>
    </source>
</evidence>
<dbReference type="SUPFAM" id="SSF50249">
    <property type="entry name" value="Nucleic acid-binding proteins"/>
    <property type="match status" value="1"/>
</dbReference>
<dbReference type="PROSITE" id="PS50886">
    <property type="entry name" value="TRBD"/>
    <property type="match status" value="1"/>
</dbReference>
<dbReference type="InterPro" id="IPR008231">
    <property type="entry name" value="CsaA"/>
</dbReference>